<feature type="domain" description="Ribosome recycling factor" evidence="5">
    <location>
        <begin position="111"/>
        <end position="272"/>
    </location>
</feature>
<comment type="similarity">
    <text evidence="1">Belongs to the RRF family.</text>
</comment>
<dbReference type="OMA" id="FNPMNNG"/>
<dbReference type="AlphaFoldDB" id="F4P974"/>
<keyword evidence="2" id="KW-0648">Protein biosynthesis</keyword>
<name>F4P974_BATDJ</name>
<dbReference type="STRING" id="684364.F4P974"/>
<organism evidence="6 7">
    <name type="scientific">Batrachochytrium dendrobatidis (strain JAM81 / FGSC 10211)</name>
    <name type="common">Frog chytrid fungus</name>
    <dbReference type="NCBI Taxonomy" id="684364"/>
    <lineage>
        <taxon>Eukaryota</taxon>
        <taxon>Fungi</taxon>
        <taxon>Fungi incertae sedis</taxon>
        <taxon>Chytridiomycota</taxon>
        <taxon>Chytridiomycota incertae sedis</taxon>
        <taxon>Chytridiomycetes</taxon>
        <taxon>Rhizophydiales</taxon>
        <taxon>Rhizophydiales incertae sedis</taxon>
        <taxon>Batrachochytrium</taxon>
    </lineage>
</organism>
<evidence type="ECO:0000313" key="7">
    <source>
        <dbReference type="Proteomes" id="UP000007241"/>
    </source>
</evidence>
<dbReference type="EMBL" id="GL882889">
    <property type="protein sequence ID" value="EGF78292.1"/>
    <property type="molecule type" value="Genomic_DNA"/>
</dbReference>
<dbReference type="GO" id="GO:0006412">
    <property type="term" value="P:translation"/>
    <property type="evidence" value="ECO:0000318"/>
    <property type="project" value="GO_Central"/>
</dbReference>
<dbReference type="Gene3D" id="1.10.132.20">
    <property type="entry name" value="Ribosome-recycling factor"/>
    <property type="match status" value="1"/>
</dbReference>
<feature type="region of interest" description="Disordered" evidence="4">
    <location>
        <begin position="65"/>
        <end position="87"/>
    </location>
</feature>
<keyword evidence="7" id="KW-1185">Reference proteome</keyword>
<dbReference type="Pfam" id="PF01765">
    <property type="entry name" value="RRF"/>
    <property type="match status" value="1"/>
</dbReference>
<dbReference type="InParanoid" id="F4P974"/>
<evidence type="ECO:0000256" key="1">
    <source>
        <dbReference type="ARBA" id="ARBA00005912"/>
    </source>
</evidence>
<proteinExistence type="inferred from homology"/>
<dbReference type="PANTHER" id="PTHR20982:SF3">
    <property type="entry name" value="MITOCHONDRIAL RIBOSOME RECYCLING FACTOR PSEUDO 1"/>
    <property type="match status" value="1"/>
</dbReference>
<dbReference type="GO" id="GO:0005739">
    <property type="term" value="C:mitochondrion"/>
    <property type="evidence" value="ECO:0000318"/>
    <property type="project" value="GO_Central"/>
</dbReference>
<dbReference type="Proteomes" id="UP000007241">
    <property type="component" value="Unassembled WGS sequence"/>
</dbReference>
<reference evidence="6 7" key="1">
    <citation type="submission" date="2009-12" db="EMBL/GenBank/DDBJ databases">
        <title>The draft genome of Batrachochytrium dendrobatidis.</title>
        <authorList>
            <consortium name="US DOE Joint Genome Institute (JGI-PGF)"/>
            <person name="Kuo A."/>
            <person name="Salamov A."/>
            <person name="Schmutz J."/>
            <person name="Lucas S."/>
            <person name="Pitluck S."/>
            <person name="Rosenblum E."/>
            <person name="Stajich J."/>
            <person name="Eisen M."/>
            <person name="Grigoriev I.V."/>
        </authorList>
    </citation>
    <scope>NUCLEOTIDE SEQUENCE [LARGE SCALE GENOMIC DNA]</scope>
    <source>
        <strain evidence="7">JAM81 / FGSC 10211</strain>
    </source>
</reference>
<dbReference type="GeneID" id="18239154"/>
<dbReference type="PANTHER" id="PTHR20982">
    <property type="entry name" value="RIBOSOME RECYCLING FACTOR"/>
    <property type="match status" value="1"/>
</dbReference>
<dbReference type="Gene3D" id="3.30.1360.40">
    <property type="match status" value="1"/>
</dbReference>
<evidence type="ECO:0000256" key="2">
    <source>
        <dbReference type="ARBA" id="ARBA00022917"/>
    </source>
</evidence>
<dbReference type="SUPFAM" id="SSF55194">
    <property type="entry name" value="Ribosome recycling factor, RRF"/>
    <property type="match status" value="1"/>
</dbReference>
<dbReference type="RefSeq" id="XP_006681071.1">
    <property type="nucleotide sequence ID" value="XM_006681008.1"/>
</dbReference>
<gene>
    <name evidence="6" type="ORF">BATDEDRAFT_26860</name>
</gene>
<dbReference type="OrthoDB" id="407355at2759"/>
<dbReference type="InterPro" id="IPR002661">
    <property type="entry name" value="Ribosome_recyc_fac"/>
</dbReference>
<accession>F4P974</accession>
<dbReference type="FunFam" id="3.30.1360.40:FF:000001">
    <property type="entry name" value="Ribosome-recycling factor"/>
    <property type="match status" value="1"/>
</dbReference>
<protein>
    <recommendedName>
        <fullName evidence="5">Ribosome recycling factor domain-containing protein</fullName>
    </recommendedName>
</protein>
<dbReference type="HOGENOM" id="CLU_1019356_0_0_1"/>
<evidence type="ECO:0000313" key="6">
    <source>
        <dbReference type="EMBL" id="EGF78292.1"/>
    </source>
</evidence>
<sequence length="273" mass="30389">MYRSITAARLCLPSVNRAYIRFFTQHVRIPLTKPTTCSSLNLGLSNPTAIPTWSLHSTHRCYASKKSSKKQSVKNNGSDVEADTQDIDSSSEPAFQMDKYEQLMQNAVEKLRKDLGLIRMGRANPALLDSVRVKHQGKSVALVDVAQITVKDAHTLVIVVSDEQLVSVVEKAVRDANLGLNPQSLPPSSLKVPVPRMAKEFRETIIKNIGRIAEACRVRIRSARADARTALKRTSLKPNSDQSRMLEKDIQQLTDKYIKDTDAAVLAKEKEIV</sequence>
<evidence type="ECO:0000256" key="4">
    <source>
        <dbReference type="SAM" id="MobiDB-lite"/>
    </source>
</evidence>
<evidence type="ECO:0000256" key="3">
    <source>
        <dbReference type="ARBA" id="ARBA00024909"/>
    </source>
</evidence>
<dbReference type="InterPro" id="IPR023584">
    <property type="entry name" value="Ribosome_recyc_fac_dom"/>
</dbReference>
<dbReference type="GO" id="GO:0043023">
    <property type="term" value="F:ribosomal large subunit binding"/>
    <property type="evidence" value="ECO:0000318"/>
    <property type="project" value="GO_Central"/>
</dbReference>
<evidence type="ECO:0000259" key="5">
    <source>
        <dbReference type="Pfam" id="PF01765"/>
    </source>
</evidence>
<dbReference type="InterPro" id="IPR036191">
    <property type="entry name" value="RRF_sf"/>
</dbReference>
<comment type="function">
    <text evidence="3">Necessary for protein synthesis in mitochondria. Functions as a ribosome recycling factor in mitochondria.</text>
</comment>